<dbReference type="CDD" id="cd12915">
    <property type="entry name" value="PDC2_DGC_like"/>
    <property type="match status" value="1"/>
</dbReference>
<sequence length="679" mass="73006">MSFLTRSVVLARQFSVNGRRAWRGPRSVAVLGSLLALCVVIAACLLVKDLRDSTVQTTERNLRSLTTLLAEQADRTLLAVEVAENGLRDRLAGTGLEREDALSALATTAVIRERLDARASALPQIVALAIVDGRGTLLNASRRWPVSDRDVSDRPFFRQLAATAGTRAISTESVRTRDGVSMTLYVAMRISTAGGGTRGYILAAVDMRYFERLYANVSPTEADVISMVSEDRTMLARHPLPPGAIGRVVPAVPGLRRSPGDPEGSGVARMTTPIDGRDRFIAIRPLDHYPLIVGASRTVEATLTAWRRQTAALGVAVLMLAGALLALLRTNARQIRDRALLARSEAARRAAEAEAEGDRRLKNEYARFGTALDGMGQGLCVFDAAERVLFLNARMAALFDLPDAFRHGGATLDDLLTHIRGGAPQQPVALFVAELRAAATARAPATLTCPLADGRILGVAVEPVAAGDLVCTFEDETERRRAEALISHMAHHDALTGLPNRLRLDEAARRLLASPERDRQGALLLLDLDGFKQVNDVHGHPLGDALLRAVADRLRRLTDEGDLLARLGGDEFALVCGADASAAAQPQPMAAIALAARIVVALQDPFTIDGITVSIGTSVGIARANGADQSVARLFRDADLALYRSKAMGRGTWCLFDAQLDQRSRERLNPARDLTDRAA</sequence>
<evidence type="ECO:0000256" key="1">
    <source>
        <dbReference type="SAM" id="Phobius"/>
    </source>
</evidence>
<dbReference type="EMBL" id="MLCA01000001">
    <property type="protein sequence ID" value="MEE7489232.1"/>
    <property type="molecule type" value="Genomic_DNA"/>
</dbReference>
<keyword evidence="1" id="KW-0812">Transmembrane</keyword>
<evidence type="ECO:0000259" key="2">
    <source>
        <dbReference type="PROSITE" id="PS50887"/>
    </source>
</evidence>
<dbReference type="PROSITE" id="PS50887">
    <property type="entry name" value="GGDEF"/>
    <property type="match status" value="1"/>
</dbReference>
<dbReference type="InterPro" id="IPR000160">
    <property type="entry name" value="GGDEF_dom"/>
</dbReference>
<gene>
    <name evidence="3" type="ORF">MOTC310_01560</name>
</gene>
<dbReference type="PANTHER" id="PTHR44757">
    <property type="entry name" value="DIGUANYLATE CYCLASE DGCP"/>
    <property type="match status" value="1"/>
</dbReference>
<feature type="transmembrane region" description="Helical" evidence="1">
    <location>
        <begin position="311"/>
        <end position="328"/>
    </location>
</feature>
<keyword evidence="1" id="KW-0472">Membrane</keyword>
<dbReference type="SUPFAM" id="SSF55073">
    <property type="entry name" value="Nucleotide cyclase"/>
    <property type="match status" value="1"/>
</dbReference>
<dbReference type="InterPro" id="IPR052155">
    <property type="entry name" value="Biofilm_reg_signaling"/>
</dbReference>
<evidence type="ECO:0000313" key="4">
    <source>
        <dbReference type="Proteomes" id="UP001355206"/>
    </source>
</evidence>
<dbReference type="NCBIfam" id="TIGR00254">
    <property type="entry name" value="GGDEF"/>
    <property type="match status" value="1"/>
</dbReference>
<keyword evidence="4" id="KW-1185">Reference proteome</keyword>
<feature type="domain" description="GGDEF" evidence="2">
    <location>
        <begin position="519"/>
        <end position="658"/>
    </location>
</feature>
<dbReference type="SMART" id="SM00267">
    <property type="entry name" value="GGDEF"/>
    <property type="match status" value="1"/>
</dbReference>
<dbReference type="Proteomes" id="UP001355206">
    <property type="component" value="Unassembled WGS sequence"/>
</dbReference>
<dbReference type="CDD" id="cd12914">
    <property type="entry name" value="PDC1_DGC_like"/>
    <property type="match status" value="1"/>
</dbReference>
<evidence type="ECO:0000313" key="3">
    <source>
        <dbReference type="EMBL" id="MEE7489232.1"/>
    </source>
</evidence>
<organism evidence="3 4">
    <name type="scientific">Methylobacterium oryzae</name>
    <dbReference type="NCBI Taxonomy" id="334852"/>
    <lineage>
        <taxon>Bacteria</taxon>
        <taxon>Pseudomonadati</taxon>
        <taxon>Pseudomonadota</taxon>
        <taxon>Alphaproteobacteria</taxon>
        <taxon>Hyphomicrobiales</taxon>
        <taxon>Methylobacteriaceae</taxon>
        <taxon>Methylobacterium</taxon>
    </lineage>
</organism>
<name>A0ABU7THQ8_9HYPH</name>
<keyword evidence="1" id="KW-1133">Transmembrane helix</keyword>
<dbReference type="InterPro" id="IPR043128">
    <property type="entry name" value="Rev_trsase/Diguanyl_cyclase"/>
</dbReference>
<dbReference type="InterPro" id="IPR054327">
    <property type="entry name" value="His-kinase-like_sensor"/>
</dbReference>
<dbReference type="Gene3D" id="3.30.70.270">
    <property type="match status" value="1"/>
</dbReference>
<dbReference type="Pfam" id="PF00990">
    <property type="entry name" value="GGDEF"/>
    <property type="match status" value="1"/>
</dbReference>
<comment type="caution">
    <text evidence="3">The sequence shown here is derived from an EMBL/GenBank/DDBJ whole genome shotgun (WGS) entry which is preliminary data.</text>
</comment>
<dbReference type="Pfam" id="PF12860">
    <property type="entry name" value="PAS_7"/>
    <property type="match status" value="1"/>
</dbReference>
<dbReference type="Gene3D" id="3.30.450.20">
    <property type="entry name" value="PAS domain"/>
    <property type="match status" value="3"/>
</dbReference>
<proteinExistence type="predicted"/>
<dbReference type="Pfam" id="PF22588">
    <property type="entry name" value="dCache_1_like"/>
    <property type="match status" value="1"/>
</dbReference>
<reference evidence="3 4" key="1">
    <citation type="journal article" date="2012" name="Genet. Mol. Biol.">
        <title>Analysis of 16S rRNA and mxaF genes revealing insights into Methylobacterium niche-specific plant association.</title>
        <authorList>
            <person name="Dourado M.N."/>
            <person name="Andreote F.D."/>
            <person name="Dini-Andreote F."/>
            <person name="Conti R."/>
            <person name="Araujo J.M."/>
            <person name="Araujo W.L."/>
        </authorList>
    </citation>
    <scope>NUCLEOTIDE SEQUENCE [LARGE SCALE GENOMIC DNA]</scope>
    <source>
        <strain evidence="3 4">TC3-10</strain>
    </source>
</reference>
<dbReference type="PANTHER" id="PTHR44757:SF2">
    <property type="entry name" value="BIOFILM ARCHITECTURE MAINTENANCE PROTEIN MBAA"/>
    <property type="match status" value="1"/>
</dbReference>
<dbReference type="InterPro" id="IPR029787">
    <property type="entry name" value="Nucleotide_cyclase"/>
</dbReference>
<protein>
    <submittedName>
        <fullName evidence="3">GGDEF-domain containing protein</fullName>
    </submittedName>
</protein>
<dbReference type="CDD" id="cd01949">
    <property type="entry name" value="GGDEF"/>
    <property type="match status" value="1"/>
</dbReference>
<accession>A0ABU7THQ8</accession>